<dbReference type="KEGG" id="ares:IWH25_01385"/>
<dbReference type="InterPro" id="IPR016181">
    <property type="entry name" value="Acyl_CoA_acyltransferase"/>
</dbReference>
<keyword evidence="12" id="KW-1185">Reference proteome</keyword>
<dbReference type="PANTHER" id="PTHR37323">
    <property type="entry name" value="GCN5-RELATED N-ACETYLTRANSFERASE"/>
    <property type="match status" value="1"/>
</dbReference>
<dbReference type="RefSeq" id="WP_203387575.1">
    <property type="nucleotide sequence ID" value="NZ_CP064781.1"/>
</dbReference>
<comment type="pathway">
    <text evidence="1">Lipid metabolism.</text>
</comment>
<evidence type="ECO:0000256" key="6">
    <source>
        <dbReference type="ARBA" id="ARBA00038095"/>
    </source>
</evidence>
<comment type="function">
    <text evidence="9">Catalyzes the first step in the biosynthesis of ornithine lipids, which are phosphorus-free membrane lipids. Catalyzes the 3-hydroxyacyl-acyl carrier protein-dependent acylation of ornithine to form lyso-ornithine lipid (LOL).</text>
</comment>
<evidence type="ECO:0000256" key="2">
    <source>
        <dbReference type="ARBA" id="ARBA00022516"/>
    </source>
</evidence>
<accession>A0A974SPE9</accession>
<evidence type="ECO:0000256" key="3">
    <source>
        <dbReference type="ARBA" id="ARBA00022679"/>
    </source>
</evidence>
<dbReference type="Pfam" id="PF13444">
    <property type="entry name" value="Acetyltransf_5"/>
    <property type="match status" value="1"/>
</dbReference>
<proteinExistence type="inferred from homology"/>
<sequence length="259" mass="28740">MHDTPPQLQQQHARPARHQLSVGLAAGPAEIEEAKRLRYRVFAGELGARLPTRTPGVDHDLYDPYCEHLIVRDERSAEVVGTYRILSPQAAKRVGGYYAENEFDLTRLQHLRPRLVEIGRSCVHPDYRSGATIALLWAGLARYMVEGGHDFLIGCASVSMADGGHAAATLYNRLGEHMSPLEYRVFPRCPLPLAALDGHLPDAQQPPVPPLIKGYLRAGAWICGAPAWDPDFNTADLPVLLPMSRLDARYARHFLGNRD</sequence>
<evidence type="ECO:0000256" key="7">
    <source>
        <dbReference type="ARBA" id="ARBA00039058"/>
    </source>
</evidence>
<dbReference type="Gene3D" id="3.40.630.30">
    <property type="match status" value="1"/>
</dbReference>
<evidence type="ECO:0000256" key="9">
    <source>
        <dbReference type="ARBA" id="ARBA00045724"/>
    </source>
</evidence>
<dbReference type="EMBL" id="CP064781">
    <property type="protein sequence ID" value="QRJ64043.1"/>
    <property type="molecule type" value="Genomic_DNA"/>
</dbReference>
<comment type="similarity">
    <text evidence="6">Belongs to the acetyltransferase family. OlsB subfamily.</text>
</comment>
<dbReference type="PANTHER" id="PTHR37323:SF1">
    <property type="entry name" value="L-ORNITHINE N(ALPHA)-ACYLTRANSFERASE"/>
    <property type="match status" value="1"/>
</dbReference>
<evidence type="ECO:0000256" key="10">
    <source>
        <dbReference type="ARBA" id="ARBA00047785"/>
    </source>
</evidence>
<keyword evidence="3" id="KW-0808">Transferase</keyword>
<reference evidence="11" key="1">
    <citation type="submission" date="2020-11" db="EMBL/GenBank/DDBJ databases">
        <title>Azospira restricta DSM 18626 genome sequence.</title>
        <authorList>
            <person name="Moe W.M."/>
        </authorList>
    </citation>
    <scope>NUCLEOTIDE SEQUENCE</scope>
    <source>
        <strain evidence="11">DSM 18626</strain>
    </source>
</reference>
<evidence type="ECO:0000313" key="11">
    <source>
        <dbReference type="EMBL" id="QRJ64043.1"/>
    </source>
</evidence>
<dbReference type="GO" id="GO:0043810">
    <property type="term" value="F:ornithine-acyl [acyl carrier protein] N-acyltransferase activity"/>
    <property type="evidence" value="ECO:0007669"/>
    <property type="project" value="UniProtKB-EC"/>
</dbReference>
<dbReference type="InterPro" id="IPR052351">
    <property type="entry name" value="Ornithine_N-alpha-AT"/>
</dbReference>
<evidence type="ECO:0000256" key="4">
    <source>
        <dbReference type="ARBA" id="ARBA00023098"/>
    </source>
</evidence>
<comment type="catalytic activity">
    <reaction evidence="10">
        <text>a (3R)-hydroxyacyl-[ACP] + L-ornithine = a lyso-ornithine lipid + holo-[ACP] + H(+)</text>
        <dbReference type="Rhea" id="RHEA:20633"/>
        <dbReference type="Rhea" id="RHEA-COMP:9685"/>
        <dbReference type="Rhea" id="RHEA-COMP:9945"/>
        <dbReference type="ChEBI" id="CHEBI:15378"/>
        <dbReference type="ChEBI" id="CHEBI:46911"/>
        <dbReference type="ChEBI" id="CHEBI:64479"/>
        <dbReference type="ChEBI" id="CHEBI:78827"/>
        <dbReference type="ChEBI" id="CHEBI:138482"/>
        <dbReference type="EC" id="2.3.2.30"/>
    </reaction>
    <physiologicalReaction direction="left-to-right" evidence="10">
        <dbReference type="Rhea" id="RHEA:20634"/>
    </physiologicalReaction>
</comment>
<dbReference type="Proteomes" id="UP000663444">
    <property type="component" value="Chromosome"/>
</dbReference>
<dbReference type="EC" id="2.3.2.30" evidence="7"/>
<keyword evidence="2" id="KW-0444">Lipid biosynthesis</keyword>
<dbReference type="SUPFAM" id="SSF55729">
    <property type="entry name" value="Acyl-CoA N-acyltransferases (Nat)"/>
    <property type="match status" value="1"/>
</dbReference>
<gene>
    <name evidence="11" type="ORF">IWH25_01385</name>
</gene>
<protein>
    <recommendedName>
        <fullName evidence="8">L-ornithine N(alpha)-acyltransferase</fullName>
        <ecNumber evidence="7">2.3.2.30</ecNumber>
    </recommendedName>
</protein>
<keyword evidence="5" id="KW-0012">Acyltransferase</keyword>
<keyword evidence="4" id="KW-0443">Lipid metabolism</keyword>
<dbReference type="GO" id="GO:0006629">
    <property type="term" value="P:lipid metabolic process"/>
    <property type="evidence" value="ECO:0007669"/>
    <property type="project" value="UniProtKB-KW"/>
</dbReference>
<evidence type="ECO:0000313" key="12">
    <source>
        <dbReference type="Proteomes" id="UP000663444"/>
    </source>
</evidence>
<organism evidence="11 12">
    <name type="scientific">Azospira restricta</name>
    <dbReference type="NCBI Taxonomy" id="404405"/>
    <lineage>
        <taxon>Bacteria</taxon>
        <taxon>Pseudomonadati</taxon>
        <taxon>Pseudomonadota</taxon>
        <taxon>Betaproteobacteria</taxon>
        <taxon>Rhodocyclales</taxon>
        <taxon>Rhodocyclaceae</taxon>
        <taxon>Azospira</taxon>
    </lineage>
</organism>
<name>A0A974SPE9_9RHOO</name>
<evidence type="ECO:0000256" key="1">
    <source>
        <dbReference type="ARBA" id="ARBA00005189"/>
    </source>
</evidence>
<evidence type="ECO:0000256" key="5">
    <source>
        <dbReference type="ARBA" id="ARBA00023315"/>
    </source>
</evidence>
<dbReference type="AlphaFoldDB" id="A0A974SPE9"/>
<evidence type="ECO:0000256" key="8">
    <source>
        <dbReference type="ARBA" id="ARBA00039866"/>
    </source>
</evidence>